<feature type="domain" description="NADH:flavin oxidoreductase/NADH oxidase N-terminal" evidence="3">
    <location>
        <begin position="6"/>
        <end position="327"/>
    </location>
</feature>
<gene>
    <name evidence="4" type="ORF">G5B36_24960</name>
</gene>
<evidence type="ECO:0000313" key="5">
    <source>
        <dbReference type="Proteomes" id="UP000669239"/>
    </source>
</evidence>
<sequence>MNLLKQPIKAGNIRLSSRLVMAPMETGKAENNRVTPALLRYYDEKSRGGSLGLIVTEHCYVSPEGQAGRKQLSAASDDCIKGLRELADTIHQNSVPVILQLSHAGSKTDRLLTGLNTISASAVNIPGRAAGADLPKEMTQADIDRVTACFAAAAVRAKEAGYDGVEIHSAHGYLLNQFYSPLTNKRVGYYAGTNLAGRTRLHVGIIEEIRKAAGPDFLISVRLGACDYMEGGSGKEEAATVGKIFEIAGADMISVTGGMCDFVRPGHQEQGWFSELSECIKKEVGIPVLLTGGITQKAAAQRLLMEEKADLIGVGRAILKDSTLPEQFLKDEGEGAGV</sequence>
<comment type="caution">
    <text evidence="4">The sequence shown here is derived from an EMBL/GenBank/DDBJ whole genome shotgun (WGS) entry which is preliminary data.</text>
</comment>
<evidence type="ECO:0000256" key="2">
    <source>
        <dbReference type="ARBA" id="ARBA00023002"/>
    </source>
</evidence>
<name>A0ABX2HT82_9FIRM</name>
<evidence type="ECO:0000313" key="4">
    <source>
        <dbReference type="EMBL" id="NSJ51927.1"/>
    </source>
</evidence>
<keyword evidence="5" id="KW-1185">Reference proteome</keyword>
<dbReference type="EMBL" id="JAAITT010000051">
    <property type="protein sequence ID" value="NSJ51927.1"/>
    <property type="molecule type" value="Genomic_DNA"/>
</dbReference>
<reference evidence="4 5" key="1">
    <citation type="journal article" date="2020" name="Cell Host Microbe">
        <title>Functional and Genomic Variation between Human-Derived Isolates of Lachnospiraceae Reveals Inter- and Intra-Species Diversity.</title>
        <authorList>
            <person name="Sorbara M.T."/>
            <person name="Littmann E.R."/>
            <person name="Fontana E."/>
            <person name="Moody T.U."/>
            <person name="Kohout C.E."/>
            <person name="Gjonbalaj M."/>
            <person name="Eaton V."/>
            <person name="Seok R."/>
            <person name="Leiner I.M."/>
            <person name="Pamer E.G."/>
        </authorList>
    </citation>
    <scope>NUCLEOTIDE SEQUENCE [LARGE SCALE GENOMIC DNA]</scope>
    <source>
        <strain evidence="4 5">MSK.1.17</strain>
    </source>
</reference>
<dbReference type="InterPro" id="IPR051799">
    <property type="entry name" value="NADH_flavin_oxidoreductase"/>
</dbReference>
<keyword evidence="1" id="KW-0285">Flavoprotein</keyword>
<dbReference type="PANTHER" id="PTHR43656">
    <property type="entry name" value="BINDING OXIDOREDUCTASE, PUTATIVE (AFU_ORTHOLOGUE AFUA_2G08260)-RELATED"/>
    <property type="match status" value="1"/>
</dbReference>
<proteinExistence type="predicted"/>
<dbReference type="Gene3D" id="3.20.20.70">
    <property type="entry name" value="Aldolase class I"/>
    <property type="match status" value="1"/>
</dbReference>
<dbReference type="Proteomes" id="UP000669239">
    <property type="component" value="Unassembled WGS sequence"/>
</dbReference>
<dbReference type="InterPro" id="IPR013785">
    <property type="entry name" value="Aldolase_TIM"/>
</dbReference>
<protein>
    <submittedName>
        <fullName evidence="4">NADH:flavin oxidoreductase</fullName>
    </submittedName>
</protein>
<dbReference type="CDD" id="cd02803">
    <property type="entry name" value="OYE_like_FMN_family"/>
    <property type="match status" value="1"/>
</dbReference>
<dbReference type="SUPFAM" id="SSF51395">
    <property type="entry name" value="FMN-linked oxidoreductases"/>
    <property type="match status" value="1"/>
</dbReference>
<dbReference type="Pfam" id="PF00724">
    <property type="entry name" value="Oxidored_FMN"/>
    <property type="match status" value="1"/>
</dbReference>
<evidence type="ECO:0000256" key="1">
    <source>
        <dbReference type="ARBA" id="ARBA00022630"/>
    </source>
</evidence>
<accession>A0ABX2HT82</accession>
<dbReference type="RefSeq" id="WP_165642002.1">
    <property type="nucleotide sequence ID" value="NZ_WTVF01000013.1"/>
</dbReference>
<dbReference type="PANTHER" id="PTHR43656:SF2">
    <property type="entry name" value="BINDING OXIDOREDUCTASE, PUTATIVE (AFU_ORTHOLOGUE AFUA_2G08260)-RELATED"/>
    <property type="match status" value="1"/>
</dbReference>
<keyword evidence="2" id="KW-0560">Oxidoreductase</keyword>
<dbReference type="InterPro" id="IPR001155">
    <property type="entry name" value="OxRdtase_FMN_N"/>
</dbReference>
<evidence type="ECO:0000259" key="3">
    <source>
        <dbReference type="Pfam" id="PF00724"/>
    </source>
</evidence>
<organism evidence="4 5">
    <name type="scientific">Enterocloster aldenensis</name>
    <dbReference type="NCBI Taxonomy" id="358742"/>
    <lineage>
        <taxon>Bacteria</taxon>
        <taxon>Bacillati</taxon>
        <taxon>Bacillota</taxon>
        <taxon>Clostridia</taxon>
        <taxon>Lachnospirales</taxon>
        <taxon>Lachnospiraceae</taxon>
        <taxon>Enterocloster</taxon>
    </lineage>
</organism>